<accession>A0A1E1L9I1</accession>
<feature type="chain" id="PRO_5009446798" description="Secreted protein" evidence="1">
    <location>
        <begin position="17"/>
        <end position="132"/>
    </location>
</feature>
<proteinExistence type="predicted"/>
<feature type="signal peptide" evidence="1">
    <location>
        <begin position="1"/>
        <end position="16"/>
    </location>
</feature>
<organism evidence="2 3">
    <name type="scientific">Rhynchosporium agropyri</name>
    <dbReference type="NCBI Taxonomy" id="914238"/>
    <lineage>
        <taxon>Eukaryota</taxon>
        <taxon>Fungi</taxon>
        <taxon>Dikarya</taxon>
        <taxon>Ascomycota</taxon>
        <taxon>Pezizomycotina</taxon>
        <taxon>Leotiomycetes</taxon>
        <taxon>Helotiales</taxon>
        <taxon>Ploettnerulaceae</taxon>
        <taxon>Rhynchosporium</taxon>
    </lineage>
</organism>
<evidence type="ECO:0008006" key="4">
    <source>
        <dbReference type="Google" id="ProtNLM"/>
    </source>
</evidence>
<reference evidence="3" key="1">
    <citation type="submission" date="2016-03" db="EMBL/GenBank/DDBJ databases">
        <authorList>
            <person name="Guldener U."/>
        </authorList>
    </citation>
    <scope>NUCLEOTIDE SEQUENCE [LARGE SCALE GENOMIC DNA]</scope>
    <source>
        <strain evidence="3">04CH-RAC-A.6.1</strain>
    </source>
</reference>
<dbReference type="Proteomes" id="UP000178912">
    <property type="component" value="Unassembled WGS sequence"/>
</dbReference>
<keyword evidence="3" id="KW-1185">Reference proteome</keyword>
<evidence type="ECO:0000313" key="2">
    <source>
        <dbReference type="EMBL" id="CZT07230.1"/>
    </source>
</evidence>
<evidence type="ECO:0000256" key="1">
    <source>
        <dbReference type="SAM" id="SignalP"/>
    </source>
</evidence>
<name>A0A1E1L9I1_9HELO</name>
<sequence length="132" mass="14052">MKSIFVILMATSLCSAAVLQAKHKVEHASAPCTSVGLHQLPIICVLPNGAGELSWSCNIVCHAADVKIKKTVGCSSAAERIASNVVPPSHLPYLETNLTMTMRSSLRVGQRFPAITLNAYLQPIPSKTNNLG</sequence>
<gene>
    <name evidence="2" type="ORF">RAG0_12767</name>
</gene>
<protein>
    <recommendedName>
        <fullName evidence="4">Secreted protein</fullName>
    </recommendedName>
</protein>
<dbReference type="AlphaFoldDB" id="A0A1E1L9I1"/>
<dbReference type="EMBL" id="FJUX01000093">
    <property type="protein sequence ID" value="CZT07230.1"/>
    <property type="molecule type" value="Genomic_DNA"/>
</dbReference>
<evidence type="ECO:0000313" key="3">
    <source>
        <dbReference type="Proteomes" id="UP000178912"/>
    </source>
</evidence>
<keyword evidence="1" id="KW-0732">Signal</keyword>